<keyword evidence="5 10" id="KW-0479">Metal-binding</keyword>
<evidence type="ECO:0000256" key="7">
    <source>
        <dbReference type="ARBA" id="ARBA00022842"/>
    </source>
</evidence>
<sequence>MSNNIFNNQFNALGTHIKLTVYNPKATFIFKLTQHLIEYYENLFSIFKPDSEISLINQQAGINPVAVSPAVQQLVTVAKNESLAKYGFNCAIGPLVKAWNIGTDFATKPAIAKINELLTLTDPSKIKIENASIFLEQKGMQLDLGGIAKGFIADRIKDLWAAYGIKNGIVDLGGNLLLIGKSPLHADHRWHIGVQSPWKKRGKALNSFSVPQCSVVTSGIYERYLKINNQYFHHIIDPRTGYPFKTNLLSVTVFTTDSLTGEIESTKRFFSQSTKLTSKILGIVYVYQDHSIKTIGFN</sequence>
<keyword evidence="6 10" id="KW-0274">FAD</keyword>
<dbReference type="Proteomes" id="UP000823963">
    <property type="component" value="Unassembled WGS sequence"/>
</dbReference>
<comment type="cofactor">
    <cofactor evidence="11">
        <name>Mg(2+)</name>
        <dbReference type="ChEBI" id="CHEBI:18420"/>
    </cofactor>
    <cofactor evidence="11">
        <name>Mn(2+)</name>
        <dbReference type="ChEBI" id="CHEBI:29035"/>
    </cofactor>
    <text evidence="11">Magnesium. Can also use manganese.</text>
</comment>
<dbReference type="SUPFAM" id="SSF143631">
    <property type="entry name" value="ApbE-like"/>
    <property type="match status" value="1"/>
</dbReference>
<dbReference type="InterPro" id="IPR024932">
    <property type="entry name" value="ApbE"/>
</dbReference>
<keyword evidence="7 10" id="KW-0460">Magnesium</keyword>
<dbReference type="PIRSF" id="PIRSF006268">
    <property type="entry name" value="ApbE"/>
    <property type="match status" value="1"/>
</dbReference>
<evidence type="ECO:0000256" key="11">
    <source>
        <dbReference type="PIRSR" id="PIRSR006268-2"/>
    </source>
</evidence>
<gene>
    <name evidence="12" type="ORF">H9861_03385</name>
</gene>
<dbReference type="Pfam" id="PF02424">
    <property type="entry name" value="ApbE"/>
    <property type="match status" value="1"/>
</dbReference>
<evidence type="ECO:0000256" key="4">
    <source>
        <dbReference type="ARBA" id="ARBA00022679"/>
    </source>
</evidence>
<evidence type="ECO:0000256" key="10">
    <source>
        <dbReference type="PIRNR" id="PIRNR006268"/>
    </source>
</evidence>
<evidence type="ECO:0000313" key="12">
    <source>
        <dbReference type="EMBL" id="HIX01777.1"/>
    </source>
</evidence>
<protein>
    <recommendedName>
        <fullName evidence="2 10">FAD:protein FMN transferase</fullName>
        <ecNumber evidence="1 10">2.7.1.180</ecNumber>
    </recommendedName>
    <alternativeName>
        <fullName evidence="8 10">Flavin transferase</fullName>
    </alternativeName>
</protein>
<feature type="binding site" evidence="11">
    <location>
        <position position="146"/>
    </location>
    <ligand>
        <name>Mg(2+)</name>
        <dbReference type="ChEBI" id="CHEBI:18420"/>
    </ligand>
</feature>
<evidence type="ECO:0000256" key="5">
    <source>
        <dbReference type="ARBA" id="ARBA00022723"/>
    </source>
</evidence>
<evidence type="ECO:0000256" key="3">
    <source>
        <dbReference type="ARBA" id="ARBA00022630"/>
    </source>
</evidence>
<evidence type="ECO:0000313" key="13">
    <source>
        <dbReference type="Proteomes" id="UP000823963"/>
    </source>
</evidence>
<evidence type="ECO:0000256" key="6">
    <source>
        <dbReference type="ARBA" id="ARBA00022827"/>
    </source>
</evidence>
<organism evidence="12 13">
    <name type="scientific">Candidatus Ligilactobacillus excrementigallinarum</name>
    <dbReference type="NCBI Taxonomy" id="2838641"/>
    <lineage>
        <taxon>Bacteria</taxon>
        <taxon>Bacillati</taxon>
        <taxon>Bacillota</taxon>
        <taxon>Bacilli</taxon>
        <taxon>Lactobacillales</taxon>
        <taxon>Lactobacillaceae</taxon>
        <taxon>Ligilactobacillus</taxon>
    </lineage>
</organism>
<dbReference type="InterPro" id="IPR003374">
    <property type="entry name" value="ApbE-like_sf"/>
</dbReference>
<reference evidence="12" key="2">
    <citation type="submission" date="2021-04" db="EMBL/GenBank/DDBJ databases">
        <authorList>
            <person name="Gilroy R."/>
        </authorList>
    </citation>
    <scope>NUCLEOTIDE SEQUENCE</scope>
    <source>
        <strain evidence="12">6627</strain>
    </source>
</reference>
<dbReference type="PANTHER" id="PTHR30040:SF2">
    <property type="entry name" value="FAD:PROTEIN FMN TRANSFERASE"/>
    <property type="match status" value="1"/>
</dbReference>
<dbReference type="GO" id="GO:0016740">
    <property type="term" value="F:transferase activity"/>
    <property type="evidence" value="ECO:0007669"/>
    <property type="project" value="UniProtKB-UniRule"/>
</dbReference>
<evidence type="ECO:0000256" key="1">
    <source>
        <dbReference type="ARBA" id="ARBA00011955"/>
    </source>
</evidence>
<keyword evidence="3 10" id="KW-0285">Flavoprotein</keyword>
<comment type="caution">
    <text evidence="12">The sequence shown here is derived from an EMBL/GenBank/DDBJ whole genome shotgun (WGS) entry which is preliminary data.</text>
</comment>
<feature type="binding site" evidence="11">
    <location>
        <position position="266"/>
    </location>
    <ligand>
        <name>Mg(2+)</name>
        <dbReference type="ChEBI" id="CHEBI:18420"/>
    </ligand>
</feature>
<dbReference type="EMBL" id="DXFP01000025">
    <property type="protein sequence ID" value="HIX01777.1"/>
    <property type="molecule type" value="Genomic_DNA"/>
</dbReference>
<comment type="similarity">
    <text evidence="10">Belongs to the ApbE family.</text>
</comment>
<dbReference type="Gene3D" id="3.10.520.10">
    <property type="entry name" value="ApbE-like domains"/>
    <property type="match status" value="1"/>
</dbReference>
<dbReference type="GO" id="GO:0046872">
    <property type="term" value="F:metal ion binding"/>
    <property type="evidence" value="ECO:0007669"/>
    <property type="project" value="UniProtKB-UniRule"/>
</dbReference>
<keyword evidence="4 10" id="KW-0808">Transferase</keyword>
<reference evidence="12" key="1">
    <citation type="journal article" date="2021" name="PeerJ">
        <title>Extensive microbial diversity within the chicken gut microbiome revealed by metagenomics and culture.</title>
        <authorList>
            <person name="Gilroy R."/>
            <person name="Ravi A."/>
            <person name="Getino M."/>
            <person name="Pursley I."/>
            <person name="Horton D.L."/>
            <person name="Alikhan N.F."/>
            <person name="Baker D."/>
            <person name="Gharbi K."/>
            <person name="Hall N."/>
            <person name="Watson M."/>
            <person name="Adriaenssens E.M."/>
            <person name="Foster-Nyarko E."/>
            <person name="Jarju S."/>
            <person name="Secka A."/>
            <person name="Antonio M."/>
            <person name="Oren A."/>
            <person name="Chaudhuri R.R."/>
            <person name="La Ragione R."/>
            <person name="Hildebrand F."/>
            <person name="Pallen M.J."/>
        </authorList>
    </citation>
    <scope>NUCLEOTIDE SEQUENCE</scope>
    <source>
        <strain evidence="12">6627</strain>
    </source>
</reference>
<evidence type="ECO:0000256" key="2">
    <source>
        <dbReference type="ARBA" id="ARBA00016337"/>
    </source>
</evidence>
<accession>A0A9D1UWK3</accession>
<evidence type="ECO:0000256" key="8">
    <source>
        <dbReference type="ARBA" id="ARBA00031306"/>
    </source>
</evidence>
<dbReference type="AlphaFoldDB" id="A0A9D1UWK3"/>
<name>A0A9D1UWK3_9LACO</name>
<proteinExistence type="inferred from homology"/>
<comment type="catalytic activity">
    <reaction evidence="9 10">
        <text>L-threonyl-[protein] + FAD = FMN-L-threonyl-[protein] + AMP + H(+)</text>
        <dbReference type="Rhea" id="RHEA:36847"/>
        <dbReference type="Rhea" id="RHEA-COMP:11060"/>
        <dbReference type="Rhea" id="RHEA-COMP:11061"/>
        <dbReference type="ChEBI" id="CHEBI:15378"/>
        <dbReference type="ChEBI" id="CHEBI:30013"/>
        <dbReference type="ChEBI" id="CHEBI:57692"/>
        <dbReference type="ChEBI" id="CHEBI:74257"/>
        <dbReference type="ChEBI" id="CHEBI:456215"/>
        <dbReference type="EC" id="2.7.1.180"/>
    </reaction>
</comment>
<dbReference type="EC" id="2.7.1.180" evidence="1 10"/>
<evidence type="ECO:0000256" key="9">
    <source>
        <dbReference type="ARBA" id="ARBA00048540"/>
    </source>
</evidence>
<dbReference type="PANTHER" id="PTHR30040">
    <property type="entry name" value="THIAMINE BIOSYNTHESIS LIPOPROTEIN APBE"/>
    <property type="match status" value="1"/>
</dbReference>